<dbReference type="InterPro" id="IPR036388">
    <property type="entry name" value="WH-like_DNA-bd_sf"/>
</dbReference>
<dbReference type="InterPro" id="IPR036390">
    <property type="entry name" value="WH_DNA-bd_sf"/>
</dbReference>
<dbReference type="PANTHER" id="PTHR48108:SF32">
    <property type="entry name" value="TRANSCRIPTIONAL REPRESSOR CCPN"/>
    <property type="match status" value="1"/>
</dbReference>
<keyword evidence="5" id="KW-1185">Reference proteome</keyword>
<dbReference type="InterPro" id="IPR051462">
    <property type="entry name" value="CBS_domain-containing"/>
</dbReference>
<dbReference type="PROSITE" id="PS51371">
    <property type="entry name" value="CBS"/>
    <property type="match status" value="2"/>
</dbReference>
<dbReference type="SUPFAM" id="SSF54631">
    <property type="entry name" value="CBS-domain pair"/>
    <property type="match status" value="1"/>
</dbReference>
<dbReference type="PANTHER" id="PTHR48108">
    <property type="entry name" value="CBS DOMAIN-CONTAINING PROTEIN CBSX2, CHLOROPLASTIC"/>
    <property type="match status" value="1"/>
</dbReference>
<evidence type="ECO:0000313" key="5">
    <source>
        <dbReference type="Proteomes" id="UP001519287"/>
    </source>
</evidence>
<protein>
    <submittedName>
        <fullName evidence="4">CBS domain-containing protein</fullName>
    </submittedName>
</protein>
<comment type="caution">
    <text evidence="4">The sequence shown here is derived from an EMBL/GenBank/DDBJ whole genome shotgun (WGS) entry which is preliminary data.</text>
</comment>
<dbReference type="InterPro" id="IPR000644">
    <property type="entry name" value="CBS_dom"/>
</dbReference>
<dbReference type="CDD" id="cd04617">
    <property type="entry name" value="CBS_pair_CcpN"/>
    <property type="match status" value="1"/>
</dbReference>
<organism evidence="4 5">
    <name type="scientific">Paenibacillus eucommiae</name>
    <dbReference type="NCBI Taxonomy" id="1355755"/>
    <lineage>
        <taxon>Bacteria</taxon>
        <taxon>Bacillati</taxon>
        <taxon>Bacillota</taxon>
        <taxon>Bacilli</taxon>
        <taxon>Bacillales</taxon>
        <taxon>Paenibacillaceae</taxon>
        <taxon>Paenibacillus</taxon>
    </lineage>
</organism>
<dbReference type="Pfam" id="PF08279">
    <property type="entry name" value="HTH_11"/>
    <property type="match status" value="1"/>
</dbReference>
<proteinExistence type="predicted"/>
<sequence>MQTRVYTLPGLYEEGSIIELTNRQKDVLELVRKNAPITGEQIAEMLGISKPTIRTDLSVLVMLGMLDAKPKVGYFPGHALLPEGQSLLKLQELRVKDIQGMPVIVRDTISVHEAVITLFLENVGSLIVADAESTLLGIVSRKDLLKVTLGNPNVTTMPLSLVMTRQPNLITIGPEDTVAEAARKMIHHQVDSLPVVLIHNEAGDTPRVEVVGRITKTGMTRVLLDLLLEH</sequence>
<evidence type="ECO:0000259" key="3">
    <source>
        <dbReference type="PROSITE" id="PS51371"/>
    </source>
</evidence>
<feature type="domain" description="CBS" evidence="3">
    <location>
        <begin position="163"/>
        <end position="229"/>
    </location>
</feature>
<dbReference type="SUPFAM" id="SSF46785">
    <property type="entry name" value="Winged helix' DNA-binding domain"/>
    <property type="match status" value="1"/>
</dbReference>
<name>A0ABS4INE3_9BACL</name>
<dbReference type="Gene3D" id="1.10.10.10">
    <property type="entry name" value="Winged helix-like DNA-binding domain superfamily/Winged helix DNA-binding domain"/>
    <property type="match status" value="1"/>
</dbReference>
<dbReference type="EMBL" id="JAGGLB010000002">
    <property type="protein sequence ID" value="MBP1989091.1"/>
    <property type="molecule type" value="Genomic_DNA"/>
</dbReference>
<dbReference type="Proteomes" id="UP001519287">
    <property type="component" value="Unassembled WGS sequence"/>
</dbReference>
<feature type="domain" description="CBS" evidence="3">
    <location>
        <begin position="97"/>
        <end position="156"/>
    </location>
</feature>
<keyword evidence="2" id="KW-0129">CBS domain</keyword>
<keyword evidence="1" id="KW-0677">Repeat</keyword>
<gene>
    <name evidence="4" type="ORF">J2Z66_000686</name>
</gene>
<accession>A0ABS4INE3</accession>
<dbReference type="SMART" id="SM00116">
    <property type="entry name" value="CBS"/>
    <property type="match status" value="2"/>
</dbReference>
<dbReference type="InterPro" id="IPR013196">
    <property type="entry name" value="HTH_11"/>
</dbReference>
<evidence type="ECO:0000256" key="2">
    <source>
        <dbReference type="PROSITE-ProRule" id="PRU00703"/>
    </source>
</evidence>
<dbReference type="Pfam" id="PF00571">
    <property type="entry name" value="CBS"/>
    <property type="match status" value="2"/>
</dbReference>
<reference evidence="4 5" key="1">
    <citation type="submission" date="2021-03" db="EMBL/GenBank/DDBJ databases">
        <title>Genomic Encyclopedia of Type Strains, Phase IV (KMG-IV): sequencing the most valuable type-strain genomes for metagenomic binning, comparative biology and taxonomic classification.</title>
        <authorList>
            <person name="Goeker M."/>
        </authorList>
    </citation>
    <scope>NUCLEOTIDE SEQUENCE [LARGE SCALE GENOMIC DNA]</scope>
    <source>
        <strain evidence="4 5">DSM 26048</strain>
    </source>
</reference>
<dbReference type="InterPro" id="IPR046342">
    <property type="entry name" value="CBS_dom_sf"/>
</dbReference>
<evidence type="ECO:0000313" key="4">
    <source>
        <dbReference type="EMBL" id="MBP1989091.1"/>
    </source>
</evidence>
<evidence type="ECO:0000256" key="1">
    <source>
        <dbReference type="ARBA" id="ARBA00022737"/>
    </source>
</evidence>
<dbReference type="Gene3D" id="3.10.580.10">
    <property type="entry name" value="CBS-domain"/>
    <property type="match status" value="1"/>
</dbReference>